<dbReference type="PIRSF" id="PIRSF005419">
    <property type="entry name" value="FlhA"/>
    <property type="match status" value="1"/>
</dbReference>
<feature type="transmembrane region" description="Helical" evidence="7">
    <location>
        <begin position="163"/>
        <end position="186"/>
    </location>
</feature>
<proteinExistence type="inferred from homology"/>
<accession>A0A1G7V2C4</accession>
<feature type="transmembrane region" description="Helical" evidence="7">
    <location>
        <begin position="331"/>
        <end position="350"/>
    </location>
</feature>
<dbReference type="Gene3D" id="1.10.8.540">
    <property type="entry name" value="FHIPEP family, domain 3"/>
    <property type="match status" value="1"/>
</dbReference>
<evidence type="ECO:0000256" key="3">
    <source>
        <dbReference type="ARBA" id="ARBA00022475"/>
    </source>
</evidence>
<evidence type="ECO:0000313" key="8">
    <source>
        <dbReference type="EMBL" id="SDG53906.1"/>
    </source>
</evidence>
<dbReference type="Proteomes" id="UP000199495">
    <property type="component" value="Unassembled WGS sequence"/>
</dbReference>
<evidence type="ECO:0000256" key="1">
    <source>
        <dbReference type="ARBA" id="ARBA00004651"/>
    </source>
</evidence>
<sequence>MTIAAPLPPPPPPVAGAHRGVGSAAVLRHPSPTDSIFRPMTDTSPTAVQTSPMGRINAVFDVIRQSNAGLAIGVVVILSVLILPMPAMLLDILLAFSIVFSVMILMTSLFIQTPLEFSAFPTVLLVSAMFRLALNLASTRLILAEGHNGTAAAGHVIEAFGNFVTRGNFIIGVIVFAILLIVNFIVITKGSGRIAEVAARFNLDAMPGKQMAIDADLSAGLIDEIEAKNRRKTLEDESSFFGAMDGASKFVRGDAIAGLLITFINVIAGILIGTLQMGLTVQEASGNYSLLTIGDGLVSQIPALIVSTAAGILVSKAGVSGSANKALTTQFTGYPIALGMSAGVMFMMALVPGMPLIPFITLGGAVGYLAWSSAKRHKAERAVETEKLANENKAQIAAASPSEAPITDSLKIDELKLELGYGLLSLVKEDDSGTDRLTEQIKALRRQLATELGFVMPAVRILDNMQLEPNLYKIKIKEVEAGHGEVHANQFMVMDPYGNKITLPGQNTVEPTFGLPATWIDMALRDEAEVQGLTIVDPSTVISTHLTEVLKANTADLLSYANVQSLLSGLDKDQQKLVEDIVPSLITVSGIQRVLQGLLSERVSIRDLPTILEGVAEIAGSARNTGQIIEHVRSRLARQICAANLGMDGNLPLLTLGPNWERDFAEAMIGEGDERHLAMAPSKLQQFIVGIQNGFEHAAQMGEIPVLITSPHIRPHVRAIVERFRPQTVVMSQNEVHPRIKLRTVGSI</sequence>
<keyword evidence="7" id="KW-1006">Bacterial flagellum protein export</keyword>
<keyword evidence="5 7" id="KW-1133">Transmembrane helix</keyword>
<keyword evidence="4 7" id="KW-0812">Transmembrane</keyword>
<keyword evidence="7" id="KW-0653">Protein transport</keyword>
<reference evidence="8 9" key="1">
    <citation type="submission" date="2016-10" db="EMBL/GenBank/DDBJ databases">
        <authorList>
            <person name="de Groot N.N."/>
        </authorList>
    </citation>
    <scope>NUCLEOTIDE SEQUENCE [LARGE SCALE GENOMIC DNA]</scope>
    <source>
        <strain evidence="8 9">CGMCC 1.10267</strain>
    </source>
</reference>
<dbReference type="STRING" id="440168.SAMN04487974_103435"/>
<evidence type="ECO:0000256" key="7">
    <source>
        <dbReference type="RuleBase" id="RU364093"/>
    </source>
</evidence>
<comment type="similarity">
    <text evidence="2 7">Belongs to the FHIPEP (flagella/HR/invasion proteins export pore) family.</text>
</comment>
<comment type="function">
    <text evidence="7">Required for formation of the rod structure of the flagellar apparatus. Together with FliI and FliH, may constitute the export apparatus of flagellin.</text>
</comment>
<protein>
    <recommendedName>
        <fullName evidence="7">Flagellar biosynthesis protein FlhA</fullName>
    </recommendedName>
</protein>
<evidence type="ECO:0000256" key="4">
    <source>
        <dbReference type="ARBA" id="ARBA00022692"/>
    </source>
</evidence>
<comment type="caution">
    <text evidence="7">Lacks conserved residue(s) required for the propagation of feature annotation.</text>
</comment>
<dbReference type="InterPro" id="IPR042193">
    <property type="entry name" value="FHIPEP_3"/>
</dbReference>
<gene>
    <name evidence="7" type="primary">flhA</name>
    <name evidence="8" type="ORF">SAMN04487974_103435</name>
</gene>
<keyword evidence="8" id="KW-0966">Cell projection</keyword>
<dbReference type="GO" id="GO:0009306">
    <property type="term" value="P:protein secretion"/>
    <property type="evidence" value="ECO:0007669"/>
    <property type="project" value="InterPro"/>
</dbReference>
<dbReference type="InterPro" id="IPR001712">
    <property type="entry name" value="T3SS_FHIPEP"/>
</dbReference>
<dbReference type="NCBIfam" id="TIGR01398">
    <property type="entry name" value="FlhA"/>
    <property type="match status" value="1"/>
</dbReference>
<dbReference type="PANTHER" id="PTHR30161:SF1">
    <property type="entry name" value="FLAGELLAR BIOSYNTHESIS PROTEIN FLHA-RELATED"/>
    <property type="match status" value="1"/>
</dbReference>
<evidence type="ECO:0000256" key="2">
    <source>
        <dbReference type="ARBA" id="ARBA00008835"/>
    </source>
</evidence>
<dbReference type="GO" id="GO:0005886">
    <property type="term" value="C:plasma membrane"/>
    <property type="evidence" value="ECO:0007669"/>
    <property type="project" value="UniProtKB-SubCell"/>
</dbReference>
<dbReference type="Gene3D" id="3.40.50.12790">
    <property type="entry name" value="FHIPEP family, domain 4"/>
    <property type="match status" value="1"/>
</dbReference>
<dbReference type="Pfam" id="PF00771">
    <property type="entry name" value="FHIPEP"/>
    <property type="match status" value="1"/>
</dbReference>
<keyword evidence="6 7" id="KW-0472">Membrane</keyword>
<feature type="transmembrane region" description="Helical" evidence="7">
    <location>
        <begin position="297"/>
        <end position="319"/>
    </location>
</feature>
<dbReference type="InterPro" id="IPR006301">
    <property type="entry name" value="FlhA"/>
</dbReference>
<feature type="transmembrane region" description="Helical" evidence="7">
    <location>
        <begin position="68"/>
        <end position="86"/>
    </location>
</feature>
<keyword evidence="8" id="KW-0282">Flagellum</keyword>
<evidence type="ECO:0000313" key="9">
    <source>
        <dbReference type="Proteomes" id="UP000199495"/>
    </source>
</evidence>
<evidence type="ECO:0000256" key="5">
    <source>
        <dbReference type="ARBA" id="ARBA00022989"/>
    </source>
</evidence>
<keyword evidence="9" id="KW-1185">Reference proteome</keyword>
<dbReference type="InterPro" id="IPR042194">
    <property type="entry name" value="FHIPEP_1"/>
</dbReference>
<dbReference type="AlphaFoldDB" id="A0A1G7V2C4"/>
<dbReference type="PANTHER" id="PTHR30161">
    <property type="entry name" value="FLAGELLAR EXPORT PROTEIN, MEMBRANE FLHA SUBUNIT-RELATED"/>
    <property type="match status" value="1"/>
</dbReference>
<name>A0A1G7V2C4_9HYPH</name>
<keyword evidence="3 7" id="KW-1003">Cell membrane</keyword>
<dbReference type="EMBL" id="FNCS01000003">
    <property type="protein sequence ID" value="SDG53906.1"/>
    <property type="molecule type" value="Genomic_DNA"/>
</dbReference>
<evidence type="ECO:0000256" key="6">
    <source>
        <dbReference type="ARBA" id="ARBA00023136"/>
    </source>
</evidence>
<comment type="subcellular location">
    <subcellularLocation>
        <location evidence="1 7">Cell membrane</location>
        <topology evidence="1 7">Multi-pass membrane protein</topology>
    </subcellularLocation>
</comment>
<keyword evidence="8" id="KW-0969">Cilium</keyword>
<dbReference type="InterPro" id="IPR042196">
    <property type="entry name" value="FHIPEP_4"/>
</dbReference>
<feature type="transmembrane region" description="Helical" evidence="7">
    <location>
        <begin position="92"/>
        <end position="111"/>
    </location>
</feature>
<keyword evidence="7" id="KW-1005">Bacterial flagellum biogenesis</keyword>
<dbReference type="Gene3D" id="3.40.30.60">
    <property type="entry name" value="FHIPEP family, domain 1"/>
    <property type="match status" value="1"/>
</dbReference>
<feature type="transmembrane region" description="Helical" evidence="7">
    <location>
        <begin position="256"/>
        <end position="277"/>
    </location>
</feature>
<dbReference type="PRINTS" id="PR00949">
    <property type="entry name" value="TYPE3IMAPROT"/>
</dbReference>
<keyword evidence="7" id="KW-0813">Transport</keyword>
<organism evidence="8 9">
    <name type="scientific">Pelagibacterium luteolum</name>
    <dbReference type="NCBI Taxonomy" id="440168"/>
    <lineage>
        <taxon>Bacteria</taxon>
        <taxon>Pseudomonadati</taxon>
        <taxon>Pseudomonadota</taxon>
        <taxon>Alphaproteobacteria</taxon>
        <taxon>Hyphomicrobiales</taxon>
        <taxon>Devosiaceae</taxon>
        <taxon>Pelagibacterium</taxon>
    </lineage>
</organism>
<dbReference type="GO" id="GO:0044780">
    <property type="term" value="P:bacterial-type flagellum assembly"/>
    <property type="evidence" value="ECO:0007669"/>
    <property type="project" value="InterPro"/>
</dbReference>